<reference evidence="2" key="1">
    <citation type="journal article" date="2021" name="Proc. Natl. Acad. Sci. U.S.A.">
        <title>A Catalog of Tens of Thousands of Viruses from Human Metagenomes Reveals Hidden Associations with Chronic Diseases.</title>
        <authorList>
            <person name="Tisza M.J."/>
            <person name="Buck C.B."/>
        </authorList>
    </citation>
    <scope>NUCLEOTIDE SEQUENCE</scope>
    <source>
        <strain evidence="2">Ctvod4</strain>
    </source>
</reference>
<evidence type="ECO:0000313" key="2">
    <source>
        <dbReference type="EMBL" id="DAD70588.1"/>
    </source>
</evidence>
<feature type="domain" description="YopX protein" evidence="1">
    <location>
        <begin position="5"/>
        <end position="79"/>
    </location>
</feature>
<name>A0A8S5LKI3_9CAUD</name>
<accession>A0A8S5LKI3</accession>
<dbReference type="EMBL" id="BK015869">
    <property type="protein sequence ID" value="DAD70588.1"/>
    <property type="molecule type" value="Genomic_DNA"/>
</dbReference>
<dbReference type="Gene3D" id="2.30.30.290">
    <property type="entry name" value="YopX-like domains"/>
    <property type="match status" value="1"/>
</dbReference>
<dbReference type="SUPFAM" id="SSF159006">
    <property type="entry name" value="YopX-like"/>
    <property type="match status" value="1"/>
</dbReference>
<dbReference type="Pfam" id="PF09643">
    <property type="entry name" value="YopX"/>
    <property type="match status" value="1"/>
</dbReference>
<evidence type="ECO:0000259" key="1">
    <source>
        <dbReference type="Pfam" id="PF09643"/>
    </source>
</evidence>
<proteinExistence type="predicted"/>
<sequence length="243" mass="29061">MRTIKFRGKKLIANGWVYGDLLQIPNKTEARISDTYNNYSVVNLETVCQFTGLYDKNGNEIYEGDIINFNYLAEEGEERHFISGGYYDSEIIRRFYIEDEYKGVVVFDKGAFKIKFQYKGLEYLDKYERYEEYRKYGEYKRVYVEKLIPLSFQEQTLDDLMFMFADGDMKFYNIEELDFFNENNIYALVEESKKLYDSKKEGDYDKYLELDNKIYTLIKEGLKDILYKIKVIGNIHDNSELLN</sequence>
<organism evidence="2">
    <name type="scientific">Siphoviridae sp. ctvod4</name>
    <dbReference type="NCBI Taxonomy" id="2827595"/>
    <lineage>
        <taxon>Viruses</taxon>
        <taxon>Duplodnaviria</taxon>
        <taxon>Heunggongvirae</taxon>
        <taxon>Uroviricota</taxon>
        <taxon>Caudoviricetes</taxon>
    </lineage>
</organism>
<protein>
    <submittedName>
        <fullName evidence="2">YopX protein</fullName>
    </submittedName>
</protein>
<dbReference type="InterPro" id="IPR019096">
    <property type="entry name" value="YopX_protein"/>
</dbReference>
<dbReference type="InterPro" id="IPR023385">
    <property type="entry name" value="YopX-like_C"/>
</dbReference>